<evidence type="ECO:0000313" key="2">
    <source>
        <dbReference type="EMBL" id="KAJ1166046.1"/>
    </source>
</evidence>
<dbReference type="AlphaFoldDB" id="A0AAV7SPV2"/>
<feature type="compositionally biased region" description="Basic residues" evidence="1">
    <location>
        <begin position="71"/>
        <end position="80"/>
    </location>
</feature>
<organism evidence="2 3">
    <name type="scientific">Pleurodeles waltl</name>
    <name type="common">Iberian ribbed newt</name>
    <dbReference type="NCBI Taxonomy" id="8319"/>
    <lineage>
        <taxon>Eukaryota</taxon>
        <taxon>Metazoa</taxon>
        <taxon>Chordata</taxon>
        <taxon>Craniata</taxon>
        <taxon>Vertebrata</taxon>
        <taxon>Euteleostomi</taxon>
        <taxon>Amphibia</taxon>
        <taxon>Batrachia</taxon>
        <taxon>Caudata</taxon>
        <taxon>Salamandroidea</taxon>
        <taxon>Salamandridae</taxon>
        <taxon>Pleurodelinae</taxon>
        <taxon>Pleurodeles</taxon>
    </lineage>
</organism>
<sequence length="153" mass="16963">MRATDQPLAAHRTSSWPHAARSTPSTAQIGSQGYCRQSERCEATGVRPRPPLQQKRTGETKWRLREDARLKAGRQRRTRKLHDNGTVRSHRSTGLRLDPALVPKRRFGRAVRGIGGRNSGGEPGLEVTREKPSGNTRKTSDTSPDSTTSAEEK</sequence>
<dbReference type="EMBL" id="JANPWB010000008">
    <property type="protein sequence ID" value="KAJ1166046.1"/>
    <property type="molecule type" value="Genomic_DNA"/>
</dbReference>
<comment type="caution">
    <text evidence="2">The sequence shown here is derived from an EMBL/GenBank/DDBJ whole genome shotgun (WGS) entry which is preliminary data.</text>
</comment>
<dbReference type="Proteomes" id="UP001066276">
    <property type="component" value="Chromosome 4_2"/>
</dbReference>
<feature type="compositionally biased region" description="Low complexity" evidence="1">
    <location>
        <begin position="141"/>
        <end position="153"/>
    </location>
</feature>
<reference evidence="2" key="1">
    <citation type="journal article" date="2022" name="bioRxiv">
        <title>Sequencing and chromosome-scale assembly of the giantPleurodeles waltlgenome.</title>
        <authorList>
            <person name="Brown T."/>
            <person name="Elewa A."/>
            <person name="Iarovenko S."/>
            <person name="Subramanian E."/>
            <person name="Araus A.J."/>
            <person name="Petzold A."/>
            <person name="Susuki M."/>
            <person name="Suzuki K.-i.T."/>
            <person name="Hayashi T."/>
            <person name="Toyoda A."/>
            <person name="Oliveira C."/>
            <person name="Osipova E."/>
            <person name="Leigh N.D."/>
            <person name="Simon A."/>
            <person name="Yun M.H."/>
        </authorList>
    </citation>
    <scope>NUCLEOTIDE SEQUENCE</scope>
    <source>
        <strain evidence="2">20211129_DDA</strain>
        <tissue evidence="2">Liver</tissue>
    </source>
</reference>
<feature type="compositionally biased region" description="Basic and acidic residues" evidence="1">
    <location>
        <begin position="56"/>
        <end position="70"/>
    </location>
</feature>
<protein>
    <submittedName>
        <fullName evidence="2">Uncharacterized protein</fullName>
    </submittedName>
</protein>
<evidence type="ECO:0000313" key="3">
    <source>
        <dbReference type="Proteomes" id="UP001066276"/>
    </source>
</evidence>
<feature type="compositionally biased region" description="Gly residues" evidence="1">
    <location>
        <begin position="113"/>
        <end position="123"/>
    </location>
</feature>
<keyword evidence="3" id="KW-1185">Reference proteome</keyword>
<proteinExistence type="predicted"/>
<accession>A0AAV7SPV2</accession>
<feature type="region of interest" description="Disordered" evidence="1">
    <location>
        <begin position="1"/>
        <end position="153"/>
    </location>
</feature>
<feature type="compositionally biased region" description="Polar residues" evidence="1">
    <location>
        <begin position="12"/>
        <end position="35"/>
    </location>
</feature>
<evidence type="ECO:0000256" key="1">
    <source>
        <dbReference type="SAM" id="MobiDB-lite"/>
    </source>
</evidence>
<name>A0AAV7SPV2_PLEWA</name>
<gene>
    <name evidence="2" type="ORF">NDU88_006456</name>
</gene>